<sequence length="176" mass="19625">MKMQRRSLSEHNPFPKIDVIMSIDSGNVGGNEVNCHLSEEIGRDMISKMMGNNFENVKFKRKGKVVTLASINSSVKVGNISIVVDPLMLFHRLCIAKQSDDDLKAFFKFELSPFPISLFIGEGMRKGTKSSLHTSFSPITEDVKPEGSQYVVVDGGHLLHKIVWRQQATFGAIADR</sequence>
<reference evidence="1 2" key="1">
    <citation type="journal article" date="2019" name="Sci. Rep.">
        <title>Orb-weaving spider Araneus ventricosus genome elucidates the spidroin gene catalogue.</title>
        <authorList>
            <person name="Kono N."/>
            <person name="Nakamura H."/>
            <person name="Ohtoshi R."/>
            <person name="Moran D.A.P."/>
            <person name="Shinohara A."/>
            <person name="Yoshida Y."/>
            <person name="Fujiwara M."/>
            <person name="Mori M."/>
            <person name="Tomita M."/>
            <person name="Arakawa K."/>
        </authorList>
    </citation>
    <scope>NUCLEOTIDE SEQUENCE [LARGE SCALE GENOMIC DNA]</scope>
</reference>
<evidence type="ECO:0000313" key="2">
    <source>
        <dbReference type="Proteomes" id="UP000499080"/>
    </source>
</evidence>
<accession>A0A4Y2PUV0</accession>
<dbReference type="AlphaFoldDB" id="A0A4Y2PUV0"/>
<organism evidence="1 2">
    <name type="scientific">Araneus ventricosus</name>
    <name type="common">Orbweaver spider</name>
    <name type="synonym">Epeira ventricosa</name>
    <dbReference type="NCBI Taxonomy" id="182803"/>
    <lineage>
        <taxon>Eukaryota</taxon>
        <taxon>Metazoa</taxon>
        <taxon>Ecdysozoa</taxon>
        <taxon>Arthropoda</taxon>
        <taxon>Chelicerata</taxon>
        <taxon>Arachnida</taxon>
        <taxon>Araneae</taxon>
        <taxon>Araneomorphae</taxon>
        <taxon>Entelegynae</taxon>
        <taxon>Araneoidea</taxon>
        <taxon>Araneidae</taxon>
        <taxon>Araneus</taxon>
    </lineage>
</organism>
<dbReference type="OrthoDB" id="6760986at2759"/>
<keyword evidence="2" id="KW-1185">Reference proteome</keyword>
<proteinExistence type="predicted"/>
<evidence type="ECO:0000313" key="1">
    <source>
        <dbReference type="EMBL" id="GBN54027.1"/>
    </source>
</evidence>
<dbReference type="EMBL" id="BGPR01012001">
    <property type="protein sequence ID" value="GBN54027.1"/>
    <property type="molecule type" value="Genomic_DNA"/>
</dbReference>
<protein>
    <submittedName>
        <fullName evidence="1">Uncharacterized protein</fullName>
    </submittedName>
</protein>
<dbReference type="Proteomes" id="UP000499080">
    <property type="component" value="Unassembled WGS sequence"/>
</dbReference>
<comment type="caution">
    <text evidence="1">The sequence shown here is derived from an EMBL/GenBank/DDBJ whole genome shotgun (WGS) entry which is preliminary data.</text>
</comment>
<gene>
    <name evidence="1" type="ORF">AVEN_108660_1</name>
</gene>
<name>A0A4Y2PUV0_ARAVE</name>